<evidence type="ECO:0008006" key="3">
    <source>
        <dbReference type="Google" id="ProtNLM"/>
    </source>
</evidence>
<reference evidence="1 2" key="1">
    <citation type="journal article" date="2016" name="Nat. Commun.">
        <title>Thousands of microbial genomes shed light on interconnected biogeochemical processes in an aquifer system.</title>
        <authorList>
            <person name="Anantharaman K."/>
            <person name="Brown C.T."/>
            <person name="Hug L.A."/>
            <person name="Sharon I."/>
            <person name="Castelle C.J."/>
            <person name="Probst A.J."/>
            <person name="Thomas B.C."/>
            <person name="Singh A."/>
            <person name="Wilkins M.J."/>
            <person name="Karaoz U."/>
            <person name="Brodie E.L."/>
            <person name="Williams K.H."/>
            <person name="Hubbard S.S."/>
            <person name="Banfield J.F."/>
        </authorList>
    </citation>
    <scope>NUCLEOTIDE SEQUENCE [LARGE SCALE GENOMIC DNA]</scope>
</reference>
<dbReference type="Gene3D" id="3.40.50.12580">
    <property type="match status" value="1"/>
</dbReference>
<dbReference type="InterPro" id="IPR007833">
    <property type="entry name" value="Capsule_polysaccharide_synth"/>
</dbReference>
<dbReference type="SUPFAM" id="SSF53756">
    <property type="entry name" value="UDP-Glycosyltransferase/glycogen phosphorylase"/>
    <property type="match status" value="1"/>
</dbReference>
<proteinExistence type="predicted"/>
<dbReference type="Pfam" id="PF05159">
    <property type="entry name" value="Capsule_synth"/>
    <property type="match status" value="1"/>
</dbReference>
<dbReference type="GO" id="GO:0000271">
    <property type="term" value="P:polysaccharide biosynthetic process"/>
    <property type="evidence" value="ECO:0007669"/>
    <property type="project" value="InterPro"/>
</dbReference>
<name>A0A1G2MAP1_9BACT</name>
<organism evidence="1 2">
    <name type="scientific">Candidatus Taylorbacteria bacterium RIFCSPHIGHO2_02_49_25</name>
    <dbReference type="NCBI Taxonomy" id="1802305"/>
    <lineage>
        <taxon>Bacteria</taxon>
        <taxon>Candidatus Tayloriibacteriota</taxon>
    </lineage>
</organism>
<protein>
    <recommendedName>
        <fullName evidence="3">Capsule polysaccharide biosynthesis protein</fullName>
    </recommendedName>
</protein>
<evidence type="ECO:0000313" key="1">
    <source>
        <dbReference type="EMBL" id="OHA20980.1"/>
    </source>
</evidence>
<dbReference type="Proteomes" id="UP000176493">
    <property type="component" value="Unassembled WGS sequence"/>
</dbReference>
<accession>A0A1G2MAP1</accession>
<dbReference type="AlphaFoldDB" id="A0A1G2MAP1"/>
<gene>
    <name evidence="1" type="ORF">A2W52_01100</name>
</gene>
<evidence type="ECO:0000313" key="2">
    <source>
        <dbReference type="Proteomes" id="UP000176493"/>
    </source>
</evidence>
<comment type="caution">
    <text evidence="1">The sequence shown here is derived from an EMBL/GenBank/DDBJ whole genome shotgun (WGS) entry which is preliminary data.</text>
</comment>
<sequence>MSPPEDNSQFHYGMNRKPKICFFLQRSYAFTGHALAVWLQEKYGVTEFCSYTGVRRMHEFLKSQKDILYTELLLDEDVHNRYKNEKLDLSYLRALEKEYGIPNLWPYLTVDREIMSNQAAREYPYNTPRYTHDEMLRILQVTAKAVIDFLDREKPDVAVFSVIGAVPSLLLYHIAKKRGIRIAHILTVSLKDRFAVSERYDVFTDAEKIFAQNLANNRKGRYYDEAKKVVRHFRETPHPYDPKRSAAGQPIHRGKQLRFLWPANFLRSLRWFVKMLYLYMTGNAREDYTTVSPWNYAKDHTKRKLRNLVGVSDLYDTYLPNEPHAFFALGYEPEMSLSLLAPFADQLYLIRQTARSLPVGWKLYVKEHPEMVPYRPRSYYKELKKIPNVRLMSPSIDGTTLAANANLIVTVTGSAAWEGVLLGKPSIVFGNRFFNILSMVKKCAEIENLPYLVKEQIEDFHYNEEELLQFIAAILEDSASLKFIELWEQEYDSVKKKEGLEPLADLIAKKIGLAATSAS</sequence>
<dbReference type="EMBL" id="MHRJ01000055">
    <property type="protein sequence ID" value="OHA20980.1"/>
    <property type="molecule type" value="Genomic_DNA"/>
</dbReference>
<dbReference type="GO" id="GO:0015774">
    <property type="term" value="P:polysaccharide transport"/>
    <property type="evidence" value="ECO:0007669"/>
    <property type="project" value="InterPro"/>
</dbReference>
<dbReference type="InterPro" id="IPR043148">
    <property type="entry name" value="TagF_C"/>
</dbReference>